<name>A0ABD2ZST9_9GENT</name>
<accession>A0ABD2ZST9</accession>
<reference evidence="1 2" key="1">
    <citation type="submission" date="2024-11" db="EMBL/GenBank/DDBJ databases">
        <title>A near-complete genome assembly of Cinchona calisaya.</title>
        <authorList>
            <person name="Lian D.C."/>
            <person name="Zhao X.W."/>
            <person name="Wei L."/>
        </authorList>
    </citation>
    <scope>NUCLEOTIDE SEQUENCE [LARGE SCALE GENOMIC DNA]</scope>
    <source>
        <tissue evidence="1">Nenye</tissue>
    </source>
</reference>
<organism evidence="1 2">
    <name type="scientific">Cinchona calisaya</name>
    <dbReference type="NCBI Taxonomy" id="153742"/>
    <lineage>
        <taxon>Eukaryota</taxon>
        <taxon>Viridiplantae</taxon>
        <taxon>Streptophyta</taxon>
        <taxon>Embryophyta</taxon>
        <taxon>Tracheophyta</taxon>
        <taxon>Spermatophyta</taxon>
        <taxon>Magnoliopsida</taxon>
        <taxon>eudicotyledons</taxon>
        <taxon>Gunneridae</taxon>
        <taxon>Pentapetalae</taxon>
        <taxon>asterids</taxon>
        <taxon>lamiids</taxon>
        <taxon>Gentianales</taxon>
        <taxon>Rubiaceae</taxon>
        <taxon>Cinchonoideae</taxon>
        <taxon>Cinchoneae</taxon>
        <taxon>Cinchona</taxon>
    </lineage>
</organism>
<keyword evidence="2" id="KW-1185">Reference proteome</keyword>
<dbReference type="Proteomes" id="UP001630127">
    <property type="component" value="Unassembled WGS sequence"/>
</dbReference>
<dbReference type="EMBL" id="JBJUIK010000007">
    <property type="protein sequence ID" value="KAL3522343.1"/>
    <property type="molecule type" value="Genomic_DNA"/>
</dbReference>
<evidence type="ECO:0000313" key="2">
    <source>
        <dbReference type="Proteomes" id="UP001630127"/>
    </source>
</evidence>
<evidence type="ECO:0000313" key="1">
    <source>
        <dbReference type="EMBL" id="KAL3522343.1"/>
    </source>
</evidence>
<comment type="caution">
    <text evidence="1">The sequence shown here is derived from an EMBL/GenBank/DDBJ whole genome shotgun (WGS) entry which is preliminary data.</text>
</comment>
<proteinExistence type="predicted"/>
<dbReference type="AlphaFoldDB" id="A0ABD2ZST9"/>
<gene>
    <name evidence="1" type="ORF">ACH5RR_015177</name>
</gene>
<protein>
    <submittedName>
        <fullName evidence="1">Uncharacterized protein</fullName>
    </submittedName>
</protein>
<sequence length="109" mass="12659">MAGDDVCANWAAVLSHPFLMFVKDNLLVAYQQINELNLLSNDIISLLETISAEMVDLRFIRKEKWERKKMYPEAEIVVISSKLMMKWPKKITVEQLVGPGKKKKTYKMQ</sequence>